<dbReference type="Proteomes" id="UP000016924">
    <property type="component" value="Unassembled WGS sequence"/>
</dbReference>
<name>R7YKQ0_CONA1</name>
<dbReference type="RefSeq" id="XP_007777513.1">
    <property type="nucleotide sequence ID" value="XM_007779323.1"/>
</dbReference>
<proteinExistence type="predicted"/>
<organism evidence="2 3">
    <name type="scientific">Coniosporium apollinis (strain CBS 100218)</name>
    <name type="common">Rock-inhabiting black yeast</name>
    <dbReference type="NCBI Taxonomy" id="1168221"/>
    <lineage>
        <taxon>Eukaryota</taxon>
        <taxon>Fungi</taxon>
        <taxon>Dikarya</taxon>
        <taxon>Ascomycota</taxon>
        <taxon>Pezizomycotina</taxon>
        <taxon>Dothideomycetes</taxon>
        <taxon>Dothideomycetes incertae sedis</taxon>
        <taxon>Coniosporium</taxon>
    </lineage>
</organism>
<dbReference type="AlphaFoldDB" id="R7YKQ0"/>
<feature type="region of interest" description="Disordered" evidence="1">
    <location>
        <begin position="416"/>
        <end position="439"/>
    </location>
</feature>
<evidence type="ECO:0000313" key="3">
    <source>
        <dbReference type="Proteomes" id="UP000016924"/>
    </source>
</evidence>
<evidence type="ECO:0000256" key="1">
    <source>
        <dbReference type="SAM" id="MobiDB-lite"/>
    </source>
</evidence>
<protein>
    <submittedName>
        <fullName evidence="2">Uncharacterized protein</fullName>
    </submittedName>
</protein>
<dbReference type="SUPFAM" id="SSF88697">
    <property type="entry name" value="PUA domain-like"/>
    <property type="match status" value="1"/>
</dbReference>
<dbReference type="STRING" id="1168221.R7YKQ0"/>
<accession>R7YKQ0</accession>
<dbReference type="InterPro" id="IPR015947">
    <property type="entry name" value="PUA-like_sf"/>
</dbReference>
<evidence type="ECO:0000313" key="2">
    <source>
        <dbReference type="EMBL" id="EON62196.1"/>
    </source>
</evidence>
<dbReference type="EMBL" id="JH767558">
    <property type="protein sequence ID" value="EON62196.1"/>
    <property type="molecule type" value="Genomic_DNA"/>
</dbReference>
<gene>
    <name evidence="2" type="ORF">W97_01416</name>
</gene>
<dbReference type="InterPro" id="IPR036987">
    <property type="entry name" value="SRA-YDG_sf"/>
</dbReference>
<dbReference type="OrthoDB" id="3244603at2759"/>
<feature type="region of interest" description="Disordered" evidence="1">
    <location>
        <begin position="339"/>
        <end position="359"/>
    </location>
</feature>
<keyword evidence="3" id="KW-1185">Reference proteome</keyword>
<dbReference type="HOGENOM" id="CLU_468513_0_0_1"/>
<sequence length="582" mass="65032">MSYSRTLTITTDPVNLTAESLKQQASRIRDILDPLIAREGADILHPDEVLTLHELFISLGSYPITVATLKHSRIHHAVMEVCGKATRWPRRLVDECDKIVYVWTKAFGPLKNLGPYLFEPGGRLWGICQPGDLTRDALLKRWKSHPEGAVNDSRALRSGNLGFEPGRWWLNGLFAFHDGIVDIKSADSGICADKNGAYAIVLKGSDEIDGILPYTFTYRCKSDDPGRFRLTSAHSNSRSPVRVLRSHTLSSLWAPRTGIRYDGQYKVVGWTIRPPKPTEDVSSSVIWEVTLEREPGQASMEDVLRRPLADEVDDYMEYKRIRGLNRDELKLFVQSQVPQNSLAAKPTPRRTPSKLVPSGRAPTFIMPGWDPKPVLLSPTTEFPRVFTRRVTAREDSPITSPGSGALAHSASLIRSTLQESKETTPDDEAPPYSKRSERVFSPYLPAEPVDGSFDGQVETLSWSVDSSVLQESFARISKIVEEQRRVAEHKESNPQTFHWDKRRHKALAQRFKIESYAKEAVAVQVRGDGVGLSDAPGTIEAYLELVRKRAQKKFGGSLGNHAQGRQGRPTSAGVLKRLRGLL</sequence>
<dbReference type="GeneID" id="19898727"/>
<dbReference type="eggNOG" id="ENOG502SF5I">
    <property type="taxonomic scope" value="Eukaryota"/>
</dbReference>
<dbReference type="Gene3D" id="2.30.280.10">
    <property type="entry name" value="SRA-YDG"/>
    <property type="match status" value="1"/>
</dbReference>
<reference evidence="3" key="1">
    <citation type="submission" date="2012-06" db="EMBL/GenBank/DDBJ databases">
        <title>The genome sequence of Coniosporium apollinis CBS 100218.</title>
        <authorList>
            <consortium name="The Broad Institute Genome Sequencing Platform"/>
            <person name="Cuomo C."/>
            <person name="Gorbushina A."/>
            <person name="Noack S."/>
            <person name="Walker B."/>
            <person name="Young S.K."/>
            <person name="Zeng Q."/>
            <person name="Gargeya S."/>
            <person name="Fitzgerald M."/>
            <person name="Haas B."/>
            <person name="Abouelleil A."/>
            <person name="Alvarado L."/>
            <person name="Arachchi H.M."/>
            <person name="Berlin A.M."/>
            <person name="Chapman S.B."/>
            <person name="Goldberg J."/>
            <person name="Griggs A."/>
            <person name="Gujja S."/>
            <person name="Hansen M."/>
            <person name="Howarth C."/>
            <person name="Imamovic A."/>
            <person name="Larimer J."/>
            <person name="McCowan C."/>
            <person name="Montmayeur A."/>
            <person name="Murphy C."/>
            <person name="Neiman D."/>
            <person name="Pearson M."/>
            <person name="Priest M."/>
            <person name="Roberts A."/>
            <person name="Saif S."/>
            <person name="Shea T."/>
            <person name="Sisk P."/>
            <person name="Sykes S."/>
            <person name="Wortman J."/>
            <person name="Nusbaum C."/>
            <person name="Birren B."/>
        </authorList>
    </citation>
    <scope>NUCLEOTIDE SEQUENCE [LARGE SCALE GENOMIC DNA]</scope>
    <source>
        <strain evidence="3">CBS 100218</strain>
    </source>
</reference>